<dbReference type="InterPro" id="IPR000594">
    <property type="entry name" value="ThiF_NAD_FAD-bd"/>
</dbReference>
<dbReference type="RefSeq" id="WP_092519979.1">
    <property type="nucleotide sequence ID" value="NZ_CAWRAH010000065.1"/>
</dbReference>
<dbReference type="Pfam" id="PF00899">
    <property type="entry name" value="ThiF"/>
    <property type="match status" value="1"/>
</dbReference>
<evidence type="ECO:0000259" key="2">
    <source>
        <dbReference type="Pfam" id="PF00899"/>
    </source>
</evidence>
<dbReference type="GO" id="GO:0005737">
    <property type="term" value="C:cytoplasm"/>
    <property type="evidence" value="ECO:0007669"/>
    <property type="project" value="TreeGrafter"/>
</dbReference>
<dbReference type="FunFam" id="3.40.50.720:FF:000080">
    <property type="entry name" value="Thiazole biosynthesis adenylyltransferase ThiF"/>
    <property type="match status" value="1"/>
</dbReference>
<dbReference type="GO" id="GO:0016779">
    <property type="term" value="F:nucleotidyltransferase activity"/>
    <property type="evidence" value="ECO:0007669"/>
    <property type="project" value="UniProtKB-KW"/>
</dbReference>
<comment type="similarity">
    <text evidence="1">Belongs to the HesA/MoeB/ThiF family.</text>
</comment>
<accession>A0A1I5CX67</accession>
<keyword evidence="3" id="KW-0548">Nucleotidyltransferase</keyword>
<dbReference type="GO" id="GO:0008641">
    <property type="term" value="F:ubiquitin-like modifier activating enzyme activity"/>
    <property type="evidence" value="ECO:0007669"/>
    <property type="project" value="InterPro"/>
</dbReference>
<dbReference type="Proteomes" id="UP000199011">
    <property type="component" value="Unassembled WGS sequence"/>
</dbReference>
<protein>
    <submittedName>
        <fullName evidence="3">Molybdopterin or thiamine biosynthesis adenylyltransferase</fullName>
    </submittedName>
</protein>
<reference evidence="4" key="1">
    <citation type="submission" date="2016-10" db="EMBL/GenBank/DDBJ databases">
        <authorList>
            <person name="Varghese N."/>
            <person name="Submissions S."/>
        </authorList>
    </citation>
    <scope>NUCLEOTIDE SEQUENCE [LARGE SCALE GENOMIC DNA]</scope>
    <source>
        <strain evidence="4">DSM 16522</strain>
    </source>
</reference>
<dbReference type="InterPro" id="IPR036873">
    <property type="entry name" value="Rhodanese-like_dom_sf"/>
</dbReference>
<dbReference type="AlphaFoldDB" id="A0A1I5CX67"/>
<keyword evidence="3" id="KW-0808">Transferase</keyword>
<evidence type="ECO:0000313" key="4">
    <source>
        <dbReference type="Proteomes" id="UP000199011"/>
    </source>
</evidence>
<dbReference type="Gene3D" id="3.40.50.720">
    <property type="entry name" value="NAD(P)-binding Rossmann-like Domain"/>
    <property type="match status" value="1"/>
</dbReference>
<dbReference type="PANTHER" id="PTHR10953">
    <property type="entry name" value="UBIQUITIN-ACTIVATING ENZYME E1"/>
    <property type="match status" value="1"/>
</dbReference>
<organism evidence="3 4">
    <name type="scientific">Xenorhabdus japonica</name>
    <dbReference type="NCBI Taxonomy" id="53341"/>
    <lineage>
        <taxon>Bacteria</taxon>
        <taxon>Pseudomonadati</taxon>
        <taxon>Pseudomonadota</taxon>
        <taxon>Gammaproteobacteria</taxon>
        <taxon>Enterobacterales</taxon>
        <taxon>Morganellaceae</taxon>
        <taxon>Xenorhabdus</taxon>
    </lineage>
</organism>
<dbReference type="PANTHER" id="PTHR10953:SF102">
    <property type="entry name" value="ADENYLYLTRANSFERASE AND SULFURTRANSFERASE MOCS3"/>
    <property type="match status" value="1"/>
</dbReference>
<gene>
    <name evidence="3" type="ORF">SAMN05421579_13136</name>
</gene>
<proteinExistence type="inferred from homology"/>
<dbReference type="OrthoDB" id="9804286at2"/>
<dbReference type="InterPro" id="IPR035985">
    <property type="entry name" value="Ubiquitin-activating_enz"/>
</dbReference>
<keyword evidence="4" id="KW-1185">Reference proteome</keyword>
<evidence type="ECO:0000256" key="1">
    <source>
        <dbReference type="ARBA" id="ARBA00009919"/>
    </source>
</evidence>
<dbReference type="CDD" id="cd00757">
    <property type="entry name" value="ThiF_MoeB_HesA_family"/>
    <property type="match status" value="1"/>
</dbReference>
<feature type="domain" description="THIF-type NAD/FAD binding fold" evidence="2">
    <location>
        <begin position="4"/>
        <end position="230"/>
    </location>
</feature>
<name>A0A1I5CX67_9GAMM</name>
<sequence>MNRYDRQQVLQQVGKSGQARISNAKILVIGAGGLASPVLQYLCGAGVGTLVVVDPDVVELTNLHRQPLYNESLVGLKKVDAAKIVLNKLNSEVEVLTHATTLHPDNARLLVSNADVVLDCADSYAVSYMLSDTCSLLEKPLISATVLGLKGYVGGFCASAPSFRAVFPDIPNNTATCATAGVLGPVVAIIGALQAQMAIGTLLHLSSSPLGQMVIADLDTYAFSSFRFDNAEEPKSAPFYFISISSLTSKDLIIDLRGKDEAPTPVYPDALRMSVDEFCDGSFIPESGQRAVLACRSGLRAWNAARNLRNYWDGDIALIAMASLEAR</sequence>
<evidence type="ECO:0000313" key="3">
    <source>
        <dbReference type="EMBL" id="SFN91528.1"/>
    </source>
</evidence>
<dbReference type="SUPFAM" id="SSF52821">
    <property type="entry name" value="Rhodanese/Cell cycle control phosphatase"/>
    <property type="match status" value="1"/>
</dbReference>
<dbReference type="GO" id="GO:0004792">
    <property type="term" value="F:thiosulfate-cyanide sulfurtransferase activity"/>
    <property type="evidence" value="ECO:0007669"/>
    <property type="project" value="TreeGrafter"/>
</dbReference>
<dbReference type="EMBL" id="FOVO01000031">
    <property type="protein sequence ID" value="SFN91528.1"/>
    <property type="molecule type" value="Genomic_DNA"/>
</dbReference>
<dbReference type="STRING" id="53341.SAMN05421579_13136"/>
<dbReference type="InterPro" id="IPR045886">
    <property type="entry name" value="ThiF/MoeB/HesA"/>
</dbReference>
<dbReference type="SUPFAM" id="SSF69572">
    <property type="entry name" value="Activating enzymes of the ubiquitin-like proteins"/>
    <property type="match status" value="1"/>
</dbReference>